<evidence type="ECO:0008006" key="4">
    <source>
        <dbReference type="Google" id="ProtNLM"/>
    </source>
</evidence>
<dbReference type="RefSeq" id="WP_201246760.1">
    <property type="nucleotide sequence ID" value="NZ_NHSF01000072.1"/>
</dbReference>
<name>A0AAJ0XHU6_HALSE</name>
<evidence type="ECO:0000256" key="1">
    <source>
        <dbReference type="SAM" id="Phobius"/>
    </source>
</evidence>
<gene>
    <name evidence="2" type="ORF">CCR82_15630</name>
</gene>
<comment type="caution">
    <text evidence="2">The sequence shown here is derived from an EMBL/GenBank/DDBJ whole genome shotgun (WGS) entry which is preliminary data.</text>
</comment>
<proteinExistence type="predicted"/>
<feature type="transmembrane region" description="Helical" evidence="1">
    <location>
        <begin position="186"/>
        <end position="208"/>
    </location>
</feature>
<organism evidence="2 3">
    <name type="scientific">Halochromatium salexigens</name>
    <name type="common">Chromatium salexigens</name>
    <dbReference type="NCBI Taxonomy" id="49447"/>
    <lineage>
        <taxon>Bacteria</taxon>
        <taxon>Pseudomonadati</taxon>
        <taxon>Pseudomonadota</taxon>
        <taxon>Gammaproteobacteria</taxon>
        <taxon>Chromatiales</taxon>
        <taxon>Chromatiaceae</taxon>
        <taxon>Halochromatium</taxon>
    </lineage>
</organism>
<dbReference type="EMBL" id="NHSF01000072">
    <property type="protein sequence ID" value="MBK5931920.1"/>
    <property type="molecule type" value="Genomic_DNA"/>
</dbReference>
<dbReference type="Proteomes" id="UP001296967">
    <property type="component" value="Unassembled WGS sequence"/>
</dbReference>
<accession>A0AAJ0XHU6</accession>
<dbReference type="AlphaFoldDB" id="A0AAJ0XHU6"/>
<reference evidence="2" key="1">
    <citation type="submission" date="2017-05" db="EMBL/GenBank/DDBJ databases">
        <authorList>
            <person name="Imhoff J.F."/>
            <person name="Rahn T."/>
            <person name="Kuenzel S."/>
            <person name="Neulinger S.C."/>
        </authorList>
    </citation>
    <scope>NUCLEOTIDE SEQUENCE</scope>
    <source>
        <strain evidence="2">DSM 4395</strain>
    </source>
</reference>
<dbReference type="Gene3D" id="1.20.950.20">
    <property type="entry name" value="Transmembrane di-heme cytochromes, Chain C"/>
    <property type="match status" value="1"/>
</dbReference>
<feature type="transmembrane region" description="Helical" evidence="1">
    <location>
        <begin position="15"/>
        <end position="37"/>
    </location>
</feature>
<keyword evidence="1" id="KW-1133">Transmembrane helix</keyword>
<evidence type="ECO:0000313" key="3">
    <source>
        <dbReference type="Proteomes" id="UP001296967"/>
    </source>
</evidence>
<reference evidence="2" key="2">
    <citation type="journal article" date="2020" name="Microorganisms">
        <title>Osmotic Adaptation and Compatible Solute Biosynthesis of Phototrophic Bacteria as Revealed from Genome Analyses.</title>
        <authorList>
            <person name="Imhoff J.F."/>
            <person name="Rahn T."/>
            <person name="Kunzel S."/>
            <person name="Keller A."/>
            <person name="Neulinger S.C."/>
        </authorList>
    </citation>
    <scope>NUCLEOTIDE SEQUENCE</scope>
    <source>
        <strain evidence="2">DSM 4395</strain>
    </source>
</reference>
<feature type="transmembrane region" description="Helical" evidence="1">
    <location>
        <begin position="114"/>
        <end position="133"/>
    </location>
</feature>
<dbReference type="InterPro" id="IPR036197">
    <property type="entry name" value="NarG-like_sf"/>
</dbReference>
<keyword evidence="1" id="KW-0472">Membrane</keyword>
<keyword evidence="3" id="KW-1185">Reference proteome</keyword>
<feature type="transmembrane region" description="Helical" evidence="1">
    <location>
        <begin position="76"/>
        <end position="94"/>
    </location>
</feature>
<dbReference type="SUPFAM" id="SSF103501">
    <property type="entry name" value="Respiratory nitrate reductase 1 gamma chain"/>
    <property type="match status" value="1"/>
</dbReference>
<evidence type="ECO:0000313" key="2">
    <source>
        <dbReference type="EMBL" id="MBK5931920.1"/>
    </source>
</evidence>
<keyword evidence="1" id="KW-0812">Transmembrane</keyword>
<feature type="transmembrane region" description="Helical" evidence="1">
    <location>
        <begin position="149"/>
        <end position="166"/>
    </location>
</feature>
<sequence length="220" mass="24665">MMTSMDFLLFIKGPMFSIAVAIFALGILVRLFEILALGRAHNYAAARGNEIIPGLKTIYRRFNPDPGTFKRSTFDVLVGTLWHVGFVVVLLLFIPHIELIQSTIGIGWPGLPNPVVDAVTAITLLGLVAVLIHRFRQPVKRFLSTREDYLIWLVTFLPVLTGYLAYHRLINPYPLALGLHILSAEVFLIVLPFTKLSHIFTAFVARYYNGAIFGRKGIQS</sequence>
<protein>
    <recommendedName>
        <fullName evidence="4">Nitrate reductase gamma subunit</fullName>
    </recommendedName>
</protein>